<feature type="binding site" evidence="8">
    <location>
        <position position="227"/>
    </location>
    <ligand>
        <name>Fe cation</name>
        <dbReference type="ChEBI" id="CHEBI:24875"/>
        <note>catalytic</note>
    </ligand>
</feature>
<keyword evidence="2 8" id="KW-0479">Metal-binding</keyword>
<evidence type="ECO:0000256" key="2">
    <source>
        <dbReference type="ARBA" id="ARBA00022723"/>
    </source>
</evidence>
<dbReference type="Pfam" id="PF03055">
    <property type="entry name" value="RPE65"/>
    <property type="match status" value="1"/>
</dbReference>
<reference evidence="9" key="1">
    <citation type="submission" date="2018-10" db="EMBL/GenBank/DDBJ databases">
        <authorList>
            <person name="Yu B."/>
            <person name="Sun Y."/>
            <person name="Huang L."/>
        </authorList>
    </citation>
    <scope>NUCLEOTIDE SEQUENCE</scope>
    <source>
        <tissue evidence="9">Leaf</tissue>
    </source>
</reference>
<accession>A0A4V1HAC7</accession>
<evidence type="ECO:0000313" key="9">
    <source>
        <dbReference type="EMBL" id="QCU55178.1"/>
    </source>
</evidence>
<evidence type="ECO:0000256" key="6">
    <source>
        <dbReference type="ARBA" id="ARBA00039084"/>
    </source>
</evidence>
<dbReference type="PANTHER" id="PTHR10543">
    <property type="entry name" value="BETA-CAROTENE DIOXYGENASE"/>
    <property type="match status" value="1"/>
</dbReference>
<sequence>MGEEEEVEEERMEGGVVVVKPKPNTGLTSTVIVWLEKLIVKLMYDTSQPHHYLAGNFGPVHDETPPCKDLTLQGYLPECLNGEFVRVGPNPKFTPVAGYHWFDGDGMIHGLRIKDGKATYVSRYVRTSRLKQEEFFGGSKFMKIGDLKGFFGLLMVNMQMLRAKLKVLDVSYGTGTGNTALIYHHGKLLALSEADKPYVLKVLEDGDLQTLGMLDYDKRLAHSFTAHPKVDPFTGEMFTFGYSHTPPYITYRVISKDGFMHDPVPITIPEPIMMHDFAITENYAIFMDLPLFFKPKEMVKENKLIFTFDATKKACFGVLPRYAKDELLIKWFELPNCFIFHNANAWEEGDEVVLITCRLENPDLDMVNGTVKEKLENFGNELYEMRFNMKTGLASQRKLSAPAVDFPRVNESYTGRKQRFVYATTLDSIAKVTGIIKFDLHAEPESGKTKLEVGGNIQGIFDLGPRRFGSEAIFVPRDPGITSEEDDGYLIFFVHDEVTGKSAVNVIDAKSMSADPVAVVELPHRVPYGFHALFVAEEQLQEQAKL</sequence>
<dbReference type="GO" id="GO:0046872">
    <property type="term" value="F:metal ion binding"/>
    <property type="evidence" value="ECO:0007669"/>
    <property type="project" value="UniProtKB-KW"/>
</dbReference>
<dbReference type="GO" id="GO:0009570">
    <property type="term" value="C:chloroplast stroma"/>
    <property type="evidence" value="ECO:0007669"/>
    <property type="project" value="TreeGrafter"/>
</dbReference>
<feature type="binding site" evidence="8">
    <location>
        <position position="531"/>
    </location>
    <ligand>
        <name>Fe cation</name>
        <dbReference type="ChEBI" id="CHEBI:24875"/>
        <note>catalytic</note>
    </ligand>
</feature>
<evidence type="ECO:0000256" key="5">
    <source>
        <dbReference type="ARBA" id="ARBA00023004"/>
    </source>
</evidence>
<evidence type="ECO:0000256" key="8">
    <source>
        <dbReference type="PIRSR" id="PIRSR604294-1"/>
    </source>
</evidence>
<keyword evidence="3 9" id="KW-0223">Dioxygenase</keyword>
<comment type="catalytic activity">
    <reaction evidence="7">
        <text>all-trans-zeaxanthin + 2 O2 = 4,9-dimethyldodeca-2,4,6,8,10-pentaenedial + 2 (3R)-hydroxy-beta-ionone</text>
        <dbReference type="Rhea" id="RHEA:26393"/>
        <dbReference type="ChEBI" id="CHEBI:15379"/>
        <dbReference type="ChEBI" id="CHEBI:27547"/>
        <dbReference type="ChEBI" id="CHEBI:53171"/>
        <dbReference type="ChEBI" id="CHEBI:53173"/>
        <dbReference type="EC" id="1.14.99.n4"/>
    </reaction>
</comment>
<evidence type="ECO:0000256" key="3">
    <source>
        <dbReference type="ARBA" id="ARBA00022964"/>
    </source>
</evidence>
<feature type="binding site" evidence="8">
    <location>
        <position position="341"/>
    </location>
    <ligand>
        <name>Fe cation</name>
        <dbReference type="ChEBI" id="CHEBI:24875"/>
        <note>catalytic</note>
    </ligand>
</feature>
<comment type="cofactor">
    <cofactor evidence="8">
        <name>Fe(2+)</name>
        <dbReference type="ChEBI" id="CHEBI:29033"/>
    </cofactor>
    <text evidence="8">Binds 1 Fe(2+) ion per subunit.</text>
</comment>
<dbReference type="AlphaFoldDB" id="A0A4V1HAC7"/>
<protein>
    <recommendedName>
        <fullName evidence="6">carotenoid 9,10-dioxygenase</fullName>
        <ecNumber evidence="6">1.14.99.n4</ecNumber>
    </recommendedName>
</protein>
<dbReference type="EC" id="1.14.99.n4" evidence="6"/>
<name>A0A4V1HAC7_9ERIC</name>
<keyword evidence="4" id="KW-0560">Oxidoreductase</keyword>
<feature type="binding site" evidence="8">
    <location>
        <position position="275"/>
    </location>
    <ligand>
        <name>Fe cation</name>
        <dbReference type="ChEBI" id="CHEBI:24875"/>
        <note>catalytic</note>
    </ligand>
</feature>
<dbReference type="InterPro" id="IPR004294">
    <property type="entry name" value="Carotenoid_Oase"/>
</dbReference>
<evidence type="ECO:0000256" key="7">
    <source>
        <dbReference type="ARBA" id="ARBA00048709"/>
    </source>
</evidence>
<dbReference type="EMBL" id="MK096687">
    <property type="protein sequence ID" value="QCU55178.1"/>
    <property type="molecule type" value="mRNA"/>
</dbReference>
<dbReference type="GO" id="GO:0010436">
    <property type="term" value="F:carotenoid dioxygenase activity"/>
    <property type="evidence" value="ECO:0007669"/>
    <property type="project" value="TreeGrafter"/>
</dbReference>
<dbReference type="SMR" id="A0A4V1HAC7"/>
<proteinExistence type="evidence at transcript level"/>
<comment type="similarity">
    <text evidence="1">Belongs to the carotenoid oxygenase family.</text>
</comment>
<evidence type="ECO:0000256" key="4">
    <source>
        <dbReference type="ARBA" id="ARBA00023002"/>
    </source>
</evidence>
<organism evidence="9">
    <name type="scientific">Camellia fraterna</name>
    <dbReference type="NCBI Taxonomy" id="542725"/>
    <lineage>
        <taxon>Eukaryota</taxon>
        <taxon>Viridiplantae</taxon>
        <taxon>Streptophyta</taxon>
        <taxon>Embryophyta</taxon>
        <taxon>Tracheophyta</taxon>
        <taxon>Spermatophyta</taxon>
        <taxon>Magnoliopsida</taxon>
        <taxon>eudicotyledons</taxon>
        <taxon>Gunneridae</taxon>
        <taxon>Pentapetalae</taxon>
        <taxon>asterids</taxon>
        <taxon>Ericales</taxon>
        <taxon>Theaceae</taxon>
        <taxon>Camellia</taxon>
    </lineage>
</organism>
<dbReference type="GO" id="GO:0016121">
    <property type="term" value="P:carotene catabolic process"/>
    <property type="evidence" value="ECO:0007669"/>
    <property type="project" value="TreeGrafter"/>
</dbReference>
<evidence type="ECO:0000256" key="1">
    <source>
        <dbReference type="ARBA" id="ARBA00006787"/>
    </source>
</evidence>
<dbReference type="PANTHER" id="PTHR10543:SF89">
    <property type="entry name" value="CAROTENOID 9,10(9',10')-CLEAVAGE DIOXYGENASE 1"/>
    <property type="match status" value="1"/>
</dbReference>
<keyword evidence="5 8" id="KW-0408">Iron</keyword>